<proteinExistence type="predicted"/>
<dbReference type="RefSeq" id="WP_130058452.1">
    <property type="nucleotide sequence ID" value="NZ_RCXT01000003.1"/>
</dbReference>
<sequence length="1057" mass="118221">MKNKITYLIAAITAMALSSCAEERLMPPHPDGEEGESVKVELNFRIPPASIPNQVQSRGTTVNAGESTIFPVDYFQESYSAETRSDASTALYNLWLFQFNADGTAHGLPQVVSDQTTMVNDMALLSATLHVGTNQTIYLVALGKKVTATGELAEVRTIGDLEAMQLDYVDNRSGLYYSRITSENDIPYAGAVRGVTVRKLNDNDDSGEIVYNTPDGFAGGIEIRRLVARITLKHKFELTDNTLQGMRLLKVPTKLLIDPSSAGTDAIEAIPMADLESENAFNDADQDADGFFTSQWYVAQNKQGTVAEILTEKDRYRKVNAAGTSATGYAPEQATNIEAWSYAKSKHDLYTVHQIYVGNNNTDNFDVETNSYYNIRTIINSNDTGDGRIRSYTSKQKVYLSSANGSTHAGADGATNAYFDAHYGWRPVIIYAQGRKVTVSIYRDEGCTQLTDMNNPTENWLQLSEYPNYTEVVRNGGKAALTNEFETNIFLPTRFKLYLYADEYITNEDGSITKYNLSKDQLYKTALKTSDPTAFLKDRALYVKIITEEIAAEGIPKKLEAIYAIKQKQGYYTGLFGGEIVDGQYTKGLIVDGVDEYRIRYDDLYPSSQSAFLSNDLYFGYYNVFTGYVWSKDNSIEQNYSRFVNGKQATYNLAINAENYKVNTNLESQLSPMRKVNGHIDLYQYTYFENFHARYCHDMNRDKNGNGVIDYFPDDPEKNELEWYLPSNYQAYGILASGGTIMYGNMALALENDAFYSNGYELDYGAGGNTSKTSWKVVRCVRDIPVPNDKKEGTKATTYTTESGDSYVMIDLTNLPYGIADRTTPEGKEEIYEELDLYSYSTKGELYDEGAPQADASKPLGKKVIRMIKNTSTNKISKPALAGTFCSRKFIVSPTDVYNDGDVISNSNSEILKDANGTPRANSITMTWAEANGRLNTANSQGIDVVSQAMLTGCYAYRGKNGTDEPGSWRTPNIQEMSMIWIFAHDLVNFSTTTGFEQLFLDKKEMYYYDAGYWSSSLGPYKGNAAWGALDKNYSTNLERDRNMTTKYRVRCIKDIP</sequence>
<reference evidence="3 4" key="1">
    <citation type="journal article" date="2019" name="Nat. Med.">
        <title>A library of human gut bacterial isolates paired with longitudinal multiomics data enables mechanistic microbiome research.</title>
        <authorList>
            <person name="Poyet M."/>
            <person name="Groussin M."/>
            <person name="Gibbons S.M."/>
            <person name="Avila-Pacheco J."/>
            <person name="Jiang X."/>
            <person name="Kearney S.M."/>
            <person name="Perrotta A.R."/>
            <person name="Berdy B."/>
            <person name="Zhao S."/>
            <person name="Lieberman T.D."/>
            <person name="Swanson P.K."/>
            <person name="Smith M."/>
            <person name="Roesemann S."/>
            <person name="Alexander J.E."/>
            <person name="Rich S.A."/>
            <person name="Livny J."/>
            <person name="Vlamakis H."/>
            <person name="Clish C."/>
            <person name="Bullock K."/>
            <person name="Deik A."/>
            <person name="Scott J."/>
            <person name="Pierce K.A."/>
            <person name="Xavier R.J."/>
            <person name="Alm E.J."/>
        </authorList>
    </citation>
    <scope>NUCLEOTIDE SEQUENCE [LARGE SCALE GENOMIC DNA]</scope>
    <source>
        <strain evidence="3 4">BIOML-A10</strain>
    </source>
</reference>
<dbReference type="EMBL" id="VWMK01000004">
    <property type="protein sequence ID" value="KAA3767888.1"/>
    <property type="molecule type" value="Genomic_DNA"/>
</dbReference>
<comment type="caution">
    <text evidence="3">The sequence shown here is derived from an EMBL/GenBank/DDBJ whole genome shotgun (WGS) entry which is preliminary data.</text>
</comment>
<dbReference type="Pfam" id="PF16249">
    <property type="entry name" value="DUF4906"/>
    <property type="match status" value="1"/>
</dbReference>
<keyword evidence="1" id="KW-0732">Signal</keyword>
<feature type="signal peptide" evidence="1">
    <location>
        <begin position="1"/>
        <end position="21"/>
    </location>
</feature>
<feature type="chain" id="PRO_5029545986" evidence="1">
    <location>
        <begin position="22"/>
        <end position="1057"/>
    </location>
</feature>
<name>A0A7J4XLR2_9BACE</name>
<evidence type="ECO:0000259" key="2">
    <source>
        <dbReference type="Pfam" id="PF16249"/>
    </source>
</evidence>
<evidence type="ECO:0000256" key="1">
    <source>
        <dbReference type="SAM" id="SignalP"/>
    </source>
</evidence>
<accession>A0A7J4XLR2</accession>
<feature type="domain" description="DUF4906" evidence="2">
    <location>
        <begin position="293"/>
        <end position="376"/>
    </location>
</feature>
<dbReference type="InterPro" id="IPR032594">
    <property type="entry name" value="DUF4906"/>
</dbReference>
<dbReference type="PROSITE" id="PS51257">
    <property type="entry name" value="PROKAR_LIPOPROTEIN"/>
    <property type="match status" value="1"/>
</dbReference>
<evidence type="ECO:0000313" key="3">
    <source>
        <dbReference type="EMBL" id="KAA3767888.1"/>
    </source>
</evidence>
<evidence type="ECO:0000313" key="4">
    <source>
        <dbReference type="Proteomes" id="UP000422221"/>
    </source>
</evidence>
<protein>
    <submittedName>
        <fullName evidence="3">DUF4906 domain-containing protein</fullName>
    </submittedName>
</protein>
<gene>
    <name evidence="3" type="ORF">F3F73_05685</name>
</gene>
<dbReference type="AlphaFoldDB" id="A0A7J4XLR2"/>
<organism evidence="3 4">
    <name type="scientific">Bacteroides salyersiae</name>
    <dbReference type="NCBI Taxonomy" id="291644"/>
    <lineage>
        <taxon>Bacteria</taxon>
        <taxon>Pseudomonadati</taxon>
        <taxon>Bacteroidota</taxon>
        <taxon>Bacteroidia</taxon>
        <taxon>Bacteroidales</taxon>
        <taxon>Bacteroidaceae</taxon>
        <taxon>Bacteroides</taxon>
    </lineage>
</organism>
<dbReference type="Proteomes" id="UP000422221">
    <property type="component" value="Unassembled WGS sequence"/>
</dbReference>